<feature type="region of interest" description="Disordered" evidence="1">
    <location>
        <begin position="176"/>
        <end position="195"/>
    </location>
</feature>
<dbReference type="Proteomes" id="UP001151760">
    <property type="component" value="Unassembled WGS sequence"/>
</dbReference>
<sequence>MAQKNVDPEPQAETVKVRTFWSQEEELLLAECFIQISEDPRIGSDQKNDTFWYKILDAYNDQAGKRGFPIRTKNMLTGKWTPMNREVSKFNSLVNETQAMSGENDADLMTRIEILYRAREKSDFKHKSAWNFLKGKHKWNNPESTNARRNRHRLTNNEPELFGDDELPRPAGLHRIAKSQRSSNSTASSGSNPQMFQEMIQQQYELDRKEKMERIDREVNSRVELNYLKKVTEDLKVLQISMDGMNPIDAAIINAQKDRIRALYGPNN</sequence>
<accession>A0ABQ5BXJ1</accession>
<dbReference type="PANTHER" id="PTHR45023">
    <property type="match status" value="1"/>
</dbReference>
<name>A0ABQ5BXJ1_9ASTR</name>
<reference evidence="2" key="2">
    <citation type="submission" date="2022-01" db="EMBL/GenBank/DDBJ databases">
        <authorList>
            <person name="Yamashiro T."/>
            <person name="Shiraishi A."/>
            <person name="Satake H."/>
            <person name="Nakayama K."/>
        </authorList>
    </citation>
    <scope>NUCLEOTIDE SEQUENCE</scope>
</reference>
<protein>
    <recommendedName>
        <fullName evidence="4">No apical meristem-associated C-terminal domain-containing protein</fullName>
    </recommendedName>
</protein>
<proteinExistence type="predicted"/>
<evidence type="ECO:0000313" key="3">
    <source>
        <dbReference type="Proteomes" id="UP001151760"/>
    </source>
</evidence>
<comment type="caution">
    <text evidence="2">The sequence shown here is derived from an EMBL/GenBank/DDBJ whole genome shotgun (WGS) entry which is preliminary data.</text>
</comment>
<evidence type="ECO:0008006" key="4">
    <source>
        <dbReference type="Google" id="ProtNLM"/>
    </source>
</evidence>
<dbReference type="EMBL" id="BQNB010013587">
    <property type="protein sequence ID" value="GJT17789.1"/>
    <property type="molecule type" value="Genomic_DNA"/>
</dbReference>
<keyword evidence="3" id="KW-1185">Reference proteome</keyword>
<reference evidence="2" key="1">
    <citation type="journal article" date="2022" name="Int. J. Mol. Sci.">
        <title>Draft Genome of Tanacetum Coccineum: Genomic Comparison of Closely Related Tanacetum-Family Plants.</title>
        <authorList>
            <person name="Yamashiro T."/>
            <person name="Shiraishi A."/>
            <person name="Nakayama K."/>
            <person name="Satake H."/>
        </authorList>
    </citation>
    <scope>NUCLEOTIDE SEQUENCE</scope>
</reference>
<evidence type="ECO:0000256" key="1">
    <source>
        <dbReference type="SAM" id="MobiDB-lite"/>
    </source>
</evidence>
<gene>
    <name evidence="2" type="ORF">Tco_0876495</name>
</gene>
<feature type="compositionally biased region" description="Low complexity" evidence="1">
    <location>
        <begin position="179"/>
        <end position="191"/>
    </location>
</feature>
<dbReference type="PANTHER" id="PTHR45023:SF4">
    <property type="entry name" value="GLYCINE-RICH PROTEIN-RELATED"/>
    <property type="match status" value="1"/>
</dbReference>
<organism evidence="2 3">
    <name type="scientific">Tanacetum coccineum</name>
    <dbReference type="NCBI Taxonomy" id="301880"/>
    <lineage>
        <taxon>Eukaryota</taxon>
        <taxon>Viridiplantae</taxon>
        <taxon>Streptophyta</taxon>
        <taxon>Embryophyta</taxon>
        <taxon>Tracheophyta</taxon>
        <taxon>Spermatophyta</taxon>
        <taxon>Magnoliopsida</taxon>
        <taxon>eudicotyledons</taxon>
        <taxon>Gunneridae</taxon>
        <taxon>Pentapetalae</taxon>
        <taxon>asterids</taxon>
        <taxon>campanulids</taxon>
        <taxon>Asterales</taxon>
        <taxon>Asteraceae</taxon>
        <taxon>Asteroideae</taxon>
        <taxon>Anthemideae</taxon>
        <taxon>Anthemidinae</taxon>
        <taxon>Tanacetum</taxon>
    </lineage>
</organism>
<evidence type="ECO:0000313" key="2">
    <source>
        <dbReference type="EMBL" id="GJT17789.1"/>
    </source>
</evidence>